<sequence length="132" mass="14061">MDALSTPASTLTLGRFLSTPPREALLFRPPPTTHLGAPPASSHLTRTQPLLPSPFPPDRSRRSPRRWPPAAAPVPVHKKASTGYAAALLDAARCDGAVAAVERDVRRFSWAARAALADPISGQEGKGEAVRR</sequence>
<keyword evidence="2" id="KW-0547">Nucleotide-binding</keyword>
<evidence type="ECO:0000313" key="2">
    <source>
        <dbReference type="EMBL" id="JAT58942.1"/>
    </source>
</evidence>
<protein>
    <submittedName>
        <fullName evidence="2">ATP-dependent DNA helicase Q-like 5</fullName>
    </submittedName>
</protein>
<keyword evidence="2" id="KW-0347">Helicase</keyword>
<proteinExistence type="predicted"/>
<organism evidence="2">
    <name type="scientific">Anthurium amnicola</name>
    <dbReference type="NCBI Taxonomy" id="1678845"/>
    <lineage>
        <taxon>Eukaryota</taxon>
        <taxon>Viridiplantae</taxon>
        <taxon>Streptophyta</taxon>
        <taxon>Embryophyta</taxon>
        <taxon>Tracheophyta</taxon>
        <taxon>Spermatophyta</taxon>
        <taxon>Magnoliopsida</taxon>
        <taxon>Liliopsida</taxon>
        <taxon>Araceae</taxon>
        <taxon>Pothoideae</taxon>
        <taxon>Potheae</taxon>
        <taxon>Anthurium</taxon>
    </lineage>
</organism>
<dbReference type="GO" id="GO:0004386">
    <property type="term" value="F:helicase activity"/>
    <property type="evidence" value="ECO:0007669"/>
    <property type="project" value="UniProtKB-KW"/>
</dbReference>
<name>A0A1D1YWD2_9ARAE</name>
<dbReference type="AlphaFoldDB" id="A0A1D1YWD2"/>
<accession>A0A1D1YWD2</accession>
<feature type="region of interest" description="Disordered" evidence="1">
    <location>
        <begin position="22"/>
        <end position="78"/>
    </location>
</feature>
<dbReference type="EMBL" id="GDJX01008994">
    <property type="protein sequence ID" value="JAT58942.1"/>
    <property type="molecule type" value="Transcribed_RNA"/>
</dbReference>
<reference evidence="2" key="1">
    <citation type="submission" date="2015-07" db="EMBL/GenBank/DDBJ databases">
        <title>Transcriptome Assembly of Anthurium amnicola.</title>
        <authorList>
            <person name="Suzuki J."/>
        </authorList>
    </citation>
    <scope>NUCLEOTIDE SEQUENCE</scope>
</reference>
<gene>
    <name evidence="2" type="primary">RECQL5_4</name>
    <name evidence="2" type="ORF">g.67825</name>
</gene>
<keyword evidence="2" id="KW-0067">ATP-binding</keyword>
<keyword evidence="2" id="KW-0378">Hydrolase</keyword>
<evidence type="ECO:0000256" key="1">
    <source>
        <dbReference type="SAM" id="MobiDB-lite"/>
    </source>
</evidence>
<feature type="non-terminal residue" evidence="2">
    <location>
        <position position="132"/>
    </location>
</feature>